<evidence type="ECO:0000313" key="2">
    <source>
        <dbReference type="EMBL" id="RIB06962.1"/>
    </source>
</evidence>
<protein>
    <submittedName>
        <fullName evidence="2">Uncharacterized protein</fullName>
    </submittedName>
</protein>
<keyword evidence="3" id="KW-1185">Reference proteome</keyword>
<evidence type="ECO:0000313" key="3">
    <source>
        <dbReference type="Proteomes" id="UP000266673"/>
    </source>
</evidence>
<feature type="region of interest" description="Disordered" evidence="1">
    <location>
        <begin position="16"/>
        <end position="138"/>
    </location>
</feature>
<gene>
    <name evidence="2" type="ORF">C2G38_2215741</name>
</gene>
<evidence type="ECO:0000256" key="1">
    <source>
        <dbReference type="SAM" id="MobiDB-lite"/>
    </source>
</evidence>
<proteinExistence type="predicted"/>
<accession>A0A397U9L0</accession>
<reference evidence="2 3" key="1">
    <citation type="submission" date="2018-06" db="EMBL/GenBank/DDBJ databases">
        <title>Comparative genomics reveals the genomic features of Rhizophagus irregularis, R. cerebriforme, R. diaphanum and Gigaspora rosea, and their symbiotic lifestyle signature.</title>
        <authorList>
            <person name="Morin E."/>
            <person name="San Clemente H."/>
            <person name="Chen E.C.H."/>
            <person name="De La Providencia I."/>
            <person name="Hainaut M."/>
            <person name="Kuo A."/>
            <person name="Kohler A."/>
            <person name="Murat C."/>
            <person name="Tang N."/>
            <person name="Roy S."/>
            <person name="Loubradou J."/>
            <person name="Henrissat B."/>
            <person name="Grigoriev I.V."/>
            <person name="Corradi N."/>
            <person name="Roux C."/>
            <person name="Martin F.M."/>
        </authorList>
    </citation>
    <scope>NUCLEOTIDE SEQUENCE [LARGE SCALE GENOMIC DNA]</scope>
    <source>
        <strain evidence="2 3">DAOM 194757</strain>
    </source>
</reference>
<organism evidence="2 3">
    <name type="scientific">Gigaspora rosea</name>
    <dbReference type="NCBI Taxonomy" id="44941"/>
    <lineage>
        <taxon>Eukaryota</taxon>
        <taxon>Fungi</taxon>
        <taxon>Fungi incertae sedis</taxon>
        <taxon>Mucoromycota</taxon>
        <taxon>Glomeromycotina</taxon>
        <taxon>Glomeromycetes</taxon>
        <taxon>Diversisporales</taxon>
        <taxon>Gigasporaceae</taxon>
        <taxon>Gigaspora</taxon>
    </lineage>
</organism>
<dbReference type="Proteomes" id="UP000266673">
    <property type="component" value="Unassembled WGS sequence"/>
</dbReference>
<dbReference type="EMBL" id="QKWP01001732">
    <property type="protein sequence ID" value="RIB06962.1"/>
    <property type="molecule type" value="Genomic_DNA"/>
</dbReference>
<feature type="compositionally biased region" description="Basic residues" evidence="1">
    <location>
        <begin position="23"/>
        <end position="36"/>
    </location>
</feature>
<feature type="compositionally biased region" description="Basic and acidic residues" evidence="1">
    <location>
        <begin position="49"/>
        <end position="64"/>
    </location>
</feature>
<sequence>MHKTTLQGPLYKSAYKKAEETKNKKKTKIKEKKKLTKQATLKNVNHAMRMLEKQTRPPYEDAHKTIPQRCTQKTLHKNRKYKNAEPRNKSNSNTSNKIPTTTSTMIKTKKSNGDTSNKKPITIKTKKEKQKKKTKKKQ</sequence>
<name>A0A397U9L0_9GLOM</name>
<comment type="caution">
    <text evidence="2">The sequence shown here is derived from an EMBL/GenBank/DDBJ whole genome shotgun (WGS) entry which is preliminary data.</text>
</comment>
<dbReference type="AlphaFoldDB" id="A0A397U9L0"/>
<feature type="compositionally biased region" description="Basic residues" evidence="1">
    <location>
        <begin position="124"/>
        <end position="138"/>
    </location>
</feature>
<feature type="compositionally biased region" description="Low complexity" evidence="1">
    <location>
        <begin position="97"/>
        <end position="106"/>
    </location>
</feature>